<dbReference type="Proteomes" id="UP001597119">
    <property type="component" value="Unassembled WGS sequence"/>
</dbReference>
<dbReference type="EMBL" id="JBHUDJ010000002">
    <property type="protein sequence ID" value="MFD1586136.1"/>
    <property type="molecule type" value="Genomic_DNA"/>
</dbReference>
<gene>
    <name evidence="4" type="ORF">ACFR9U_04015</name>
</gene>
<dbReference type="RefSeq" id="WP_247376492.1">
    <property type="nucleotide sequence ID" value="NZ_JALLGV010000002.1"/>
</dbReference>
<proteinExistence type="predicted"/>
<keyword evidence="2" id="KW-0812">Transmembrane</keyword>
<evidence type="ECO:0000259" key="3">
    <source>
        <dbReference type="Pfam" id="PF18902"/>
    </source>
</evidence>
<dbReference type="InterPro" id="IPR043717">
    <property type="entry name" value="DUF5658"/>
</dbReference>
<evidence type="ECO:0000313" key="4">
    <source>
        <dbReference type="EMBL" id="MFD1586136.1"/>
    </source>
</evidence>
<feature type="domain" description="DUF5658" evidence="3">
    <location>
        <begin position="40"/>
        <end position="120"/>
    </location>
</feature>
<dbReference type="Pfam" id="PF18902">
    <property type="entry name" value="DUF5658"/>
    <property type="match status" value="1"/>
</dbReference>
<feature type="transmembrane region" description="Helical" evidence="2">
    <location>
        <begin position="103"/>
        <end position="125"/>
    </location>
</feature>
<organism evidence="4 5">
    <name type="scientific">Halorientalis brevis</name>
    <dbReference type="NCBI Taxonomy" id="1126241"/>
    <lineage>
        <taxon>Archaea</taxon>
        <taxon>Methanobacteriati</taxon>
        <taxon>Methanobacteriota</taxon>
        <taxon>Stenosarchaea group</taxon>
        <taxon>Halobacteria</taxon>
        <taxon>Halobacteriales</taxon>
        <taxon>Haloarculaceae</taxon>
        <taxon>Halorientalis</taxon>
    </lineage>
</organism>
<keyword evidence="2" id="KW-0472">Membrane</keyword>
<evidence type="ECO:0000256" key="1">
    <source>
        <dbReference type="SAM" id="MobiDB-lite"/>
    </source>
</evidence>
<evidence type="ECO:0000313" key="5">
    <source>
        <dbReference type="Proteomes" id="UP001597119"/>
    </source>
</evidence>
<protein>
    <submittedName>
        <fullName evidence="4">DUF5658 family protein</fullName>
    </submittedName>
</protein>
<evidence type="ECO:0000256" key="2">
    <source>
        <dbReference type="SAM" id="Phobius"/>
    </source>
</evidence>
<keyword evidence="2" id="KW-1133">Transmembrane helix</keyword>
<keyword evidence="5" id="KW-1185">Reference proteome</keyword>
<name>A0ABD6C767_9EURY</name>
<feature type="transmembrane region" description="Helical" evidence="2">
    <location>
        <begin position="37"/>
        <end position="56"/>
    </location>
</feature>
<sequence length="126" mass="13541">MPSDALETDRPSNRQPTTSSTRFGSAWSRIARHERSLWGLVAAVFCADLLSTYHGVHHGLTEGNPIVRSVLADGGFVAFTTLKLATVCFAFSAWVVTPRPNRIVVPLGLALPWAATSLINVVAILA</sequence>
<feature type="region of interest" description="Disordered" evidence="1">
    <location>
        <begin position="1"/>
        <end position="21"/>
    </location>
</feature>
<feature type="transmembrane region" description="Helical" evidence="2">
    <location>
        <begin position="76"/>
        <end position="96"/>
    </location>
</feature>
<dbReference type="AlphaFoldDB" id="A0ABD6C767"/>
<comment type="caution">
    <text evidence="4">The sequence shown here is derived from an EMBL/GenBank/DDBJ whole genome shotgun (WGS) entry which is preliminary data.</text>
</comment>
<accession>A0ABD6C767</accession>
<reference evidence="4 5" key="1">
    <citation type="journal article" date="2019" name="Int. J. Syst. Evol. Microbiol.">
        <title>The Global Catalogue of Microorganisms (GCM) 10K type strain sequencing project: providing services to taxonomists for standard genome sequencing and annotation.</title>
        <authorList>
            <consortium name="The Broad Institute Genomics Platform"/>
            <consortium name="The Broad Institute Genome Sequencing Center for Infectious Disease"/>
            <person name="Wu L."/>
            <person name="Ma J."/>
        </authorList>
    </citation>
    <scope>NUCLEOTIDE SEQUENCE [LARGE SCALE GENOMIC DNA]</scope>
    <source>
        <strain evidence="4 5">CGMCC 1.12125</strain>
    </source>
</reference>